<dbReference type="InterPro" id="IPR041698">
    <property type="entry name" value="Methyltransf_25"/>
</dbReference>
<proteinExistence type="predicted"/>
<dbReference type="Pfam" id="PF13649">
    <property type="entry name" value="Methyltransf_25"/>
    <property type="match status" value="1"/>
</dbReference>
<dbReference type="EMBL" id="BAAAHH010000025">
    <property type="protein sequence ID" value="GAA0961376.1"/>
    <property type="molecule type" value="Genomic_DNA"/>
</dbReference>
<organism evidence="2 3">
    <name type="scientific">Actinocorallia libanotica</name>
    <dbReference type="NCBI Taxonomy" id="46162"/>
    <lineage>
        <taxon>Bacteria</taxon>
        <taxon>Bacillati</taxon>
        <taxon>Actinomycetota</taxon>
        <taxon>Actinomycetes</taxon>
        <taxon>Streptosporangiales</taxon>
        <taxon>Thermomonosporaceae</taxon>
        <taxon>Actinocorallia</taxon>
    </lineage>
</organism>
<sequence>MTDTSDHALSVDPVTQALFTLHHDLPRQGPGSDATTRRLLEAAGPLPEHPRVLDAGCGPGRATLLLAEEAGAHVTAVDLHQPFLDGLAAEAARRGLADQVTVVNCSMDRLPVPDHGFDVIWAEGSIYTVGFEHALRAWRRLLAPGGVIVVTEIEWTAADPAAPARAYWDAVYPLRTLAENTEVAQAAGYRLREHWPLPESDWWDEYYTPLSQRIARMDPRRPGMTEALAALQAEIAMRREHGGDYDYAAYLLHLHDDTIDSNENENENETTMTTWTIRPETAEDIPAIRDILLAAFPTALEADLVDALRADPQAWIDGLSMVAADPDGTPTGYALITRCHVDGAPALALAPCAVPPSAQRTGAGSAAIRAALDVARAMGENLVLVLGHADYYPRFGFTPASGFGIRAPFDVPDEAMMAMAFDATRPVPTGTIEYPAAFGV</sequence>
<dbReference type="CDD" id="cd02440">
    <property type="entry name" value="AdoMet_MTases"/>
    <property type="match status" value="1"/>
</dbReference>
<evidence type="ECO:0000259" key="1">
    <source>
        <dbReference type="PROSITE" id="PS51186"/>
    </source>
</evidence>
<name>A0ABP4C8P6_9ACTN</name>
<evidence type="ECO:0000313" key="3">
    <source>
        <dbReference type="Proteomes" id="UP001500665"/>
    </source>
</evidence>
<dbReference type="PROSITE" id="PS51186">
    <property type="entry name" value="GNAT"/>
    <property type="match status" value="1"/>
</dbReference>
<feature type="domain" description="N-acetyltransferase" evidence="1">
    <location>
        <begin position="275"/>
        <end position="424"/>
    </location>
</feature>
<gene>
    <name evidence="2" type="ORF">GCM10009550_53880</name>
</gene>
<dbReference type="InterPro" id="IPR000182">
    <property type="entry name" value="GNAT_dom"/>
</dbReference>
<dbReference type="InterPro" id="IPR016181">
    <property type="entry name" value="Acyl_CoA_acyltransferase"/>
</dbReference>
<evidence type="ECO:0000313" key="2">
    <source>
        <dbReference type="EMBL" id="GAA0961376.1"/>
    </source>
</evidence>
<keyword evidence="3" id="KW-1185">Reference proteome</keyword>
<dbReference type="Proteomes" id="UP001500665">
    <property type="component" value="Unassembled WGS sequence"/>
</dbReference>
<reference evidence="3" key="1">
    <citation type="journal article" date="2019" name="Int. J. Syst. Evol. Microbiol.">
        <title>The Global Catalogue of Microorganisms (GCM) 10K type strain sequencing project: providing services to taxonomists for standard genome sequencing and annotation.</title>
        <authorList>
            <consortium name="The Broad Institute Genomics Platform"/>
            <consortium name="The Broad Institute Genome Sequencing Center for Infectious Disease"/>
            <person name="Wu L."/>
            <person name="Ma J."/>
        </authorList>
    </citation>
    <scope>NUCLEOTIDE SEQUENCE [LARGE SCALE GENOMIC DNA]</scope>
    <source>
        <strain evidence="3">JCM 10696</strain>
    </source>
</reference>
<dbReference type="SUPFAM" id="SSF53335">
    <property type="entry name" value="S-adenosyl-L-methionine-dependent methyltransferases"/>
    <property type="match status" value="1"/>
</dbReference>
<protein>
    <recommendedName>
        <fullName evidence="1">N-acetyltransferase domain-containing protein</fullName>
    </recommendedName>
</protein>
<dbReference type="Gene3D" id="3.40.630.30">
    <property type="match status" value="1"/>
</dbReference>
<accession>A0ABP4C8P6</accession>
<comment type="caution">
    <text evidence="2">The sequence shown here is derived from an EMBL/GenBank/DDBJ whole genome shotgun (WGS) entry which is preliminary data.</text>
</comment>
<dbReference type="PANTHER" id="PTHR43464">
    <property type="entry name" value="METHYLTRANSFERASE"/>
    <property type="match status" value="1"/>
</dbReference>
<dbReference type="InterPro" id="IPR029063">
    <property type="entry name" value="SAM-dependent_MTases_sf"/>
</dbReference>
<dbReference type="Gene3D" id="3.40.50.150">
    <property type="entry name" value="Vaccinia Virus protein VP39"/>
    <property type="match status" value="1"/>
</dbReference>
<dbReference type="Pfam" id="PF00583">
    <property type="entry name" value="Acetyltransf_1"/>
    <property type="match status" value="1"/>
</dbReference>
<dbReference type="SUPFAM" id="SSF55729">
    <property type="entry name" value="Acyl-CoA N-acyltransferases (Nat)"/>
    <property type="match status" value="1"/>
</dbReference>